<dbReference type="Pfam" id="PF02272">
    <property type="entry name" value="DHHA1"/>
    <property type="match status" value="1"/>
</dbReference>
<dbReference type="Pfam" id="PF17768">
    <property type="entry name" value="RecJ_OB"/>
    <property type="match status" value="1"/>
</dbReference>
<dbReference type="Gene3D" id="3.90.1640.30">
    <property type="match status" value="1"/>
</dbReference>
<dbReference type="InterPro" id="IPR027417">
    <property type="entry name" value="P-loop_NTPase"/>
</dbReference>
<reference evidence="10 11" key="1">
    <citation type="submission" date="2015-12" db="EMBL/GenBank/DDBJ databases">
        <title>Draft Genome Sequence of Olsenella scatoligenes SK9K4T; a Producer of 3-Methylindole- (skatole) and 4-Methylphenol- (p-cresol) Isolated from Pig Feces.</title>
        <authorList>
            <person name="Li X."/>
            <person name="Borg B."/>
            <person name="Canibe N."/>
        </authorList>
    </citation>
    <scope>NUCLEOTIDE SEQUENCE [LARGE SCALE GENOMIC DNA]</scope>
    <source>
        <strain evidence="10 11">SK9K4</strain>
    </source>
</reference>
<evidence type="ECO:0000313" key="11">
    <source>
        <dbReference type="Proteomes" id="UP000054078"/>
    </source>
</evidence>
<proteinExistence type="inferred from homology"/>
<dbReference type="Gene3D" id="3.10.310.30">
    <property type="match status" value="1"/>
</dbReference>
<dbReference type="GO" id="GO:0006281">
    <property type="term" value="P:DNA repair"/>
    <property type="evidence" value="ECO:0007669"/>
    <property type="project" value="InterPro"/>
</dbReference>
<dbReference type="PROSITE" id="PS51192">
    <property type="entry name" value="HELICASE_ATP_BIND_1"/>
    <property type="match status" value="1"/>
</dbReference>
<gene>
    <name evidence="10" type="ORF">AUL39_09365</name>
</gene>
<keyword evidence="7" id="KW-0067">ATP-binding</keyword>
<dbReference type="STRING" id="1299998.AUL39_09365"/>
<organism evidence="10 11">
    <name type="scientific">Tractidigestivibacter scatoligenes</name>
    <name type="common">Olsenella scatoligenes</name>
    <dbReference type="NCBI Taxonomy" id="1299998"/>
    <lineage>
        <taxon>Bacteria</taxon>
        <taxon>Bacillati</taxon>
        <taxon>Actinomycetota</taxon>
        <taxon>Coriobacteriia</taxon>
        <taxon>Coriobacteriales</taxon>
        <taxon>Atopobiaceae</taxon>
        <taxon>Tractidigestivibacter</taxon>
    </lineage>
</organism>
<keyword evidence="4" id="KW-0547">Nucleotide-binding</keyword>
<evidence type="ECO:0000256" key="4">
    <source>
        <dbReference type="ARBA" id="ARBA00022741"/>
    </source>
</evidence>
<dbReference type="InterPro" id="IPR004610">
    <property type="entry name" value="RecJ"/>
</dbReference>
<dbReference type="InterPro" id="IPR014001">
    <property type="entry name" value="Helicase_ATP-bd"/>
</dbReference>
<dbReference type="SMART" id="SM00487">
    <property type="entry name" value="DEXDc"/>
    <property type="match status" value="1"/>
</dbReference>
<protein>
    <recommendedName>
        <fullName evidence="2">Single-stranded-DNA-specific exonuclease RecJ</fullName>
    </recommendedName>
</protein>
<evidence type="ECO:0000256" key="7">
    <source>
        <dbReference type="ARBA" id="ARBA00022840"/>
    </source>
</evidence>
<evidence type="ECO:0000256" key="2">
    <source>
        <dbReference type="ARBA" id="ARBA00019841"/>
    </source>
</evidence>
<dbReference type="InterPro" id="IPR041122">
    <property type="entry name" value="RecJ_OB"/>
</dbReference>
<comment type="caution">
    <text evidence="10">The sequence shown here is derived from an EMBL/GenBank/DDBJ whole genome shotgun (WGS) entry which is preliminary data.</text>
</comment>
<dbReference type="Pfam" id="PF01368">
    <property type="entry name" value="DHH"/>
    <property type="match status" value="1"/>
</dbReference>
<dbReference type="EMBL" id="LOJF01000011">
    <property type="protein sequence ID" value="KUH57885.1"/>
    <property type="molecule type" value="Genomic_DNA"/>
</dbReference>
<dbReference type="SMART" id="SM00490">
    <property type="entry name" value="HELICc"/>
    <property type="match status" value="2"/>
</dbReference>
<dbReference type="PROSITE" id="PS51194">
    <property type="entry name" value="HELICASE_CTER"/>
    <property type="match status" value="1"/>
</dbReference>
<keyword evidence="3" id="KW-0540">Nuclease</keyword>
<evidence type="ECO:0000259" key="8">
    <source>
        <dbReference type="PROSITE" id="PS51192"/>
    </source>
</evidence>
<dbReference type="Gene3D" id="3.40.50.300">
    <property type="entry name" value="P-loop containing nucleotide triphosphate hydrolases"/>
    <property type="match status" value="2"/>
</dbReference>
<name>A0A100YUE2_TRASO</name>
<dbReference type="OrthoDB" id="9809852at2"/>
<dbReference type="PANTHER" id="PTHR30255:SF2">
    <property type="entry name" value="SINGLE-STRANDED-DNA-SPECIFIC EXONUCLEASE RECJ"/>
    <property type="match status" value="1"/>
</dbReference>
<keyword evidence="5" id="KW-0378">Hydrolase</keyword>
<sequence length="1114" mass="118747">MPGLLDSRRWDVLDADPRAEASLADALGVPPLVARVLAARGFTNVEAARAFLTPSLERDWADPLIIPGMAEAADRVERAVRAGEDIAVFGDFDVDGMSSTCILALGLRELGGRARAYIPHRFGEGYGLTKAALDRVLADGKPDLIVTVDNGIAAEHEVDWLREQGIDVVVTDHHEPADLVPQGVPVTDPKLAADGPSRDLAGAGVALKLLAALGQRLGKPDVWRSYTDVAALGTLSDMMQLSPENRAIVADGIERLRRTSRPGLVALAACAGQDISEVTADSLPFSIIPRLNAAGRMGTTDVAIDLLMTSDPAQAPVLAGQLEDINRQRREIESTLTEEALAKVAATWHGGRVIVVGGEGWHEGVKGIVASRIVNRYHVPAILFTIQDGIARGSGRSVGSVDLFRAVEQCSDLLVRFGGHAGAVGVTCEASRLDEFRDRLESVLDALPAEEFESRGEVTAVVRLSELTVSSIASLEALQPFGQGNKKPLFAVRGVTMKNRSRVGADGAHLRFLATDGISCVPAIMFRVPDCPRACATDSVVDLVFEAVDETWQGRTKPKLMVKDILYRDGGDEKPSGPSFVDELFAREGGAEEGTAAPCAVPPCAPDEPPAARTPAASSQSYDSLTKSLAHALIGENPLLPAQQEALSRLEAGRSTLCVMATGRGKSLVFHVHAARTALAQHRASVFVYPLRALVADQAHHLADELAPLGVGVAVLTGETPADERTRVYKALASGQVDIVLTTPEYLAIHVDDFARSRRVGFLVVDEAHHSSPAGSGPRDAYRDLPRVRAVLGEPTVLAVTATASPEVAHDVCDLCGIDAQDVIVDPSVRDNLRLDDCRGLRDRDAALVSIVAQGEKCIAYVNSRARSVTLARLLRHQVPELAPKVAFYNAGLPRADRTHVERAFRTGELSCIVSTSAFGEGVNIPNVRNVVLYDMPLGRVEFNQMSGRAGRDGNSACVHLLFGQRDLVSSQRILDQVAPTRDELAALYRALRGISKGAASVGQASFSAHDSQLATMATVKGRPLTEGAVSCGIQVFSELGLLSLAGFGDARLITMATNPGHVDLEGSARYLEGIREREACGEFGEWVLSCTEEELLSAINRPIAPDFGVRVGE</sequence>
<dbReference type="Pfam" id="PF00271">
    <property type="entry name" value="Helicase_C"/>
    <property type="match status" value="1"/>
</dbReference>
<dbReference type="RefSeq" id="WP_059055626.1">
    <property type="nucleotide sequence ID" value="NZ_LOJF01000011.1"/>
</dbReference>
<dbReference type="InterPro" id="IPR011545">
    <property type="entry name" value="DEAD/DEAH_box_helicase_dom"/>
</dbReference>
<evidence type="ECO:0000256" key="6">
    <source>
        <dbReference type="ARBA" id="ARBA00022839"/>
    </source>
</evidence>
<dbReference type="AlphaFoldDB" id="A0A100YUE2"/>
<comment type="similarity">
    <text evidence="1">Belongs to the RecJ family.</text>
</comment>
<dbReference type="InterPro" id="IPR001667">
    <property type="entry name" value="DDH_dom"/>
</dbReference>
<evidence type="ECO:0000256" key="5">
    <source>
        <dbReference type="ARBA" id="ARBA00022801"/>
    </source>
</evidence>
<evidence type="ECO:0000256" key="1">
    <source>
        <dbReference type="ARBA" id="ARBA00005915"/>
    </source>
</evidence>
<keyword evidence="11" id="KW-1185">Reference proteome</keyword>
<dbReference type="Proteomes" id="UP000054078">
    <property type="component" value="Unassembled WGS sequence"/>
</dbReference>
<dbReference type="GO" id="GO:0006310">
    <property type="term" value="P:DNA recombination"/>
    <property type="evidence" value="ECO:0007669"/>
    <property type="project" value="InterPro"/>
</dbReference>
<dbReference type="NCBIfam" id="TIGR00644">
    <property type="entry name" value="recJ"/>
    <property type="match status" value="1"/>
</dbReference>
<dbReference type="GO" id="GO:0005524">
    <property type="term" value="F:ATP binding"/>
    <property type="evidence" value="ECO:0007669"/>
    <property type="project" value="UniProtKB-KW"/>
</dbReference>
<feature type="domain" description="Helicase C-terminal" evidence="9">
    <location>
        <begin position="843"/>
        <end position="996"/>
    </location>
</feature>
<dbReference type="GO" id="GO:0003676">
    <property type="term" value="F:nucleic acid binding"/>
    <property type="evidence" value="ECO:0007669"/>
    <property type="project" value="InterPro"/>
</dbReference>
<dbReference type="SUPFAM" id="SSF64182">
    <property type="entry name" value="DHH phosphoesterases"/>
    <property type="match status" value="1"/>
</dbReference>
<evidence type="ECO:0000313" key="10">
    <source>
        <dbReference type="EMBL" id="KUH57885.1"/>
    </source>
</evidence>
<dbReference type="Pfam" id="PF00270">
    <property type="entry name" value="DEAD"/>
    <property type="match status" value="1"/>
</dbReference>
<dbReference type="InterPro" id="IPR051673">
    <property type="entry name" value="SSDNA_exonuclease_RecJ"/>
</dbReference>
<dbReference type="GO" id="GO:0008409">
    <property type="term" value="F:5'-3' exonuclease activity"/>
    <property type="evidence" value="ECO:0007669"/>
    <property type="project" value="InterPro"/>
</dbReference>
<dbReference type="InterPro" id="IPR038763">
    <property type="entry name" value="DHH_sf"/>
</dbReference>
<dbReference type="InterPro" id="IPR003156">
    <property type="entry name" value="DHHA1_dom"/>
</dbReference>
<feature type="domain" description="Helicase ATP-binding" evidence="8">
    <location>
        <begin position="647"/>
        <end position="822"/>
    </location>
</feature>
<evidence type="ECO:0000259" key="9">
    <source>
        <dbReference type="PROSITE" id="PS51194"/>
    </source>
</evidence>
<evidence type="ECO:0000256" key="3">
    <source>
        <dbReference type="ARBA" id="ARBA00022722"/>
    </source>
</evidence>
<dbReference type="InterPro" id="IPR001650">
    <property type="entry name" value="Helicase_C-like"/>
</dbReference>
<keyword evidence="6 10" id="KW-0269">Exonuclease</keyword>
<accession>A0A100YUE2</accession>
<dbReference type="PANTHER" id="PTHR30255">
    <property type="entry name" value="SINGLE-STRANDED-DNA-SPECIFIC EXONUCLEASE RECJ"/>
    <property type="match status" value="1"/>
</dbReference>
<dbReference type="SUPFAM" id="SSF52540">
    <property type="entry name" value="P-loop containing nucleoside triphosphate hydrolases"/>
    <property type="match status" value="1"/>
</dbReference>